<dbReference type="InterPro" id="IPR041496">
    <property type="entry name" value="YitH/HolE_GNAT"/>
</dbReference>
<gene>
    <name evidence="2" type="ORF">SAMN05216233_10617</name>
</gene>
<dbReference type="CDD" id="cd04301">
    <property type="entry name" value="NAT_SF"/>
    <property type="match status" value="1"/>
</dbReference>
<dbReference type="InterPro" id="IPR052729">
    <property type="entry name" value="Acyl/Acetyltrans_Enzymes"/>
</dbReference>
<evidence type="ECO:0000259" key="1">
    <source>
        <dbReference type="PROSITE" id="PS51186"/>
    </source>
</evidence>
<dbReference type="EMBL" id="FMUX01000006">
    <property type="protein sequence ID" value="SCY26329.1"/>
    <property type="molecule type" value="Genomic_DNA"/>
</dbReference>
<sequence length="283" mass="31021">MMTQEQATIRRMDQEDLGIAISWAGQEGWNPGIHDGTCFYACDPEGFWIAEVDGEPVAILSSVRYATRVGFLGFYLVRPDCRGMGVGRVVWRQGMDTLQDCTIGLNTATSCEAKYQKMGFQTAHHVIRYRGGAGGVLQADPYLLPLTDIPFDRVVAFDTTFFFSNREAFLASWITRPGVIALGILQDGHLAGYGVLRQAWDGFRIGPLFALNPAHAHRLYTALKAYGGEGPVYMDIPDANPNAMELAEAFGLEPVKKTVRMYSGDPPSLPLSGIYGLTSLELG</sequence>
<evidence type="ECO:0000313" key="2">
    <source>
        <dbReference type="EMBL" id="SCY26329.1"/>
    </source>
</evidence>
<dbReference type="InterPro" id="IPR000182">
    <property type="entry name" value="GNAT_dom"/>
</dbReference>
<dbReference type="AlphaFoldDB" id="A0A1G5EH60"/>
<dbReference type="Gene3D" id="3.40.630.90">
    <property type="match status" value="1"/>
</dbReference>
<dbReference type="PROSITE" id="PS51186">
    <property type="entry name" value="GNAT"/>
    <property type="match status" value="1"/>
</dbReference>
<organism evidence="2 3">
    <name type="scientific">Desulfoluna spongiiphila</name>
    <dbReference type="NCBI Taxonomy" id="419481"/>
    <lineage>
        <taxon>Bacteria</taxon>
        <taxon>Pseudomonadati</taxon>
        <taxon>Thermodesulfobacteriota</taxon>
        <taxon>Desulfobacteria</taxon>
        <taxon>Desulfobacterales</taxon>
        <taxon>Desulfolunaceae</taxon>
        <taxon>Desulfoluna</taxon>
    </lineage>
</organism>
<dbReference type="PANTHER" id="PTHR47237:SF1">
    <property type="entry name" value="SLL0310 PROTEIN"/>
    <property type="match status" value="1"/>
</dbReference>
<dbReference type="GO" id="GO:0016747">
    <property type="term" value="F:acyltransferase activity, transferring groups other than amino-acyl groups"/>
    <property type="evidence" value="ECO:0007669"/>
    <property type="project" value="InterPro"/>
</dbReference>
<dbReference type="STRING" id="419481.SAMN05216233_10617"/>
<dbReference type="PANTHER" id="PTHR47237">
    <property type="entry name" value="SLL0310 PROTEIN"/>
    <property type="match status" value="1"/>
</dbReference>
<dbReference type="SUPFAM" id="SSF55729">
    <property type="entry name" value="Acyl-CoA N-acyltransferases (Nat)"/>
    <property type="match status" value="1"/>
</dbReference>
<dbReference type="Gene3D" id="3.40.630.30">
    <property type="match status" value="1"/>
</dbReference>
<dbReference type="Pfam" id="PF18014">
    <property type="entry name" value="Acetyltransf_18"/>
    <property type="match status" value="1"/>
</dbReference>
<protein>
    <submittedName>
        <fullName evidence="2">Acetyltransferase (GNAT) domain-containing protein</fullName>
    </submittedName>
</protein>
<keyword evidence="2" id="KW-0808">Transferase</keyword>
<dbReference type="Pfam" id="PF00583">
    <property type="entry name" value="Acetyltransf_1"/>
    <property type="match status" value="1"/>
</dbReference>
<reference evidence="2 3" key="1">
    <citation type="submission" date="2016-10" db="EMBL/GenBank/DDBJ databases">
        <authorList>
            <person name="de Groot N.N."/>
        </authorList>
    </citation>
    <scope>NUCLEOTIDE SEQUENCE [LARGE SCALE GENOMIC DNA]</scope>
    <source>
        <strain evidence="2 3">AA1</strain>
    </source>
</reference>
<dbReference type="InterPro" id="IPR016181">
    <property type="entry name" value="Acyl_CoA_acyltransferase"/>
</dbReference>
<keyword evidence="3" id="KW-1185">Reference proteome</keyword>
<evidence type="ECO:0000313" key="3">
    <source>
        <dbReference type="Proteomes" id="UP000198870"/>
    </source>
</evidence>
<dbReference type="Proteomes" id="UP000198870">
    <property type="component" value="Unassembled WGS sequence"/>
</dbReference>
<feature type="domain" description="N-acetyltransferase" evidence="1">
    <location>
        <begin position="7"/>
        <end position="147"/>
    </location>
</feature>
<proteinExistence type="predicted"/>
<dbReference type="RefSeq" id="WP_175469624.1">
    <property type="nucleotide sequence ID" value="NZ_FMUX01000006.1"/>
</dbReference>
<name>A0A1G5EH60_9BACT</name>
<accession>A0A1G5EH60</accession>